<reference evidence="6 7" key="1">
    <citation type="submission" date="2016-10" db="EMBL/GenBank/DDBJ databases">
        <authorList>
            <person name="de Groot N.N."/>
        </authorList>
    </citation>
    <scope>NUCLEOTIDE SEQUENCE [LARGE SCALE GENOMIC DNA]</scope>
    <source>
        <strain evidence="6 7">DSM 23042</strain>
    </source>
</reference>
<dbReference type="EMBL" id="FOGU01000005">
    <property type="protein sequence ID" value="SES05121.1"/>
    <property type="molecule type" value="Genomic_DNA"/>
</dbReference>
<dbReference type="RefSeq" id="WP_092692725.1">
    <property type="nucleotide sequence ID" value="NZ_FOGU01000005.1"/>
</dbReference>
<protein>
    <submittedName>
        <fullName evidence="6">Cell wall-associated hydrolase, NlpC family</fullName>
    </submittedName>
</protein>
<evidence type="ECO:0000256" key="4">
    <source>
        <dbReference type="ARBA" id="ARBA00022807"/>
    </source>
</evidence>
<name>A0A1H9U784_9RHOB</name>
<evidence type="ECO:0000256" key="1">
    <source>
        <dbReference type="ARBA" id="ARBA00007074"/>
    </source>
</evidence>
<dbReference type="Pfam" id="PF00877">
    <property type="entry name" value="NLPC_P60"/>
    <property type="match status" value="1"/>
</dbReference>
<keyword evidence="7" id="KW-1185">Reference proteome</keyword>
<evidence type="ECO:0000313" key="6">
    <source>
        <dbReference type="EMBL" id="SES05121.1"/>
    </source>
</evidence>
<proteinExistence type="inferred from homology"/>
<dbReference type="PROSITE" id="PS51935">
    <property type="entry name" value="NLPC_P60"/>
    <property type="match status" value="1"/>
</dbReference>
<keyword evidence="4" id="KW-0788">Thiol protease</keyword>
<evidence type="ECO:0000256" key="3">
    <source>
        <dbReference type="ARBA" id="ARBA00022801"/>
    </source>
</evidence>
<sequence length="279" mass="29246">MSDRRLTPANGRVAAETLRGTVTADRYVAGEAARVVPFAAFLHATPGGARDRELLHGDAVQVFERRDGWAFVQAAKDSYCGYVDAAALGPAETPTHVVALRHTHVYPAPDIKQPPDRRLPFGAAVACADTGETWAALADGGHVKAAHLRRIGRPWRDPVAVAETFLGTPYLWAGNTGDGIDCSGLVQAALLACGIACPGDSDLQEALGEPLGDEAPLRRGDLVFWKGHVAMAVDGGTLIHANAHAMAVVHEDARAAVARIAAQGDGPVTARRRITPPGG</sequence>
<dbReference type="PANTHER" id="PTHR47359">
    <property type="entry name" value="PEPTIDOGLYCAN DL-ENDOPEPTIDASE CWLO"/>
    <property type="match status" value="1"/>
</dbReference>
<comment type="similarity">
    <text evidence="1">Belongs to the peptidase C40 family.</text>
</comment>
<dbReference type="Gene3D" id="3.90.1720.10">
    <property type="entry name" value="endopeptidase domain like (from Nostoc punctiforme)"/>
    <property type="match status" value="1"/>
</dbReference>
<dbReference type="STRING" id="641238.SAMN04490244_10571"/>
<dbReference type="InterPro" id="IPR051794">
    <property type="entry name" value="PG_Endopeptidase_C40"/>
</dbReference>
<dbReference type="InterPro" id="IPR041382">
    <property type="entry name" value="SH3_16"/>
</dbReference>
<evidence type="ECO:0000259" key="5">
    <source>
        <dbReference type="PROSITE" id="PS51935"/>
    </source>
</evidence>
<dbReference type="Pfam" id="PF18348">
    <property type="entry name" value="SH3_16"/>
    <property type="match status" value="1"/>
</dbReference>
<dbReference type="InterPro" id="IPR038765">
    <property type="entry name" value="Papain-like_cys_pep_sf"/>
</dbReference>
<dbReference type="GO" id="GO:0008234">
    <property type="term" value="F:cysteine-type peptidase activity"/>
    <property type="evidence" value="ECO:0007669"/>
    <property type="project" value="UniProtKB-KW"/>
</dbReference>
<dbReference type="GO" id="GO:0006508">
    <property type="term" value="P:proteolysis"/>
    <property type="evidence" value="ECO:0007669"/>
    <property type="project" value="UniProtKB-KW"/>
</dbReference>
<evidence type="ECO:0000256" key="2">
    <source>
        <dbReference type="ARBA" id="ARBA00022670"/>
    </source>
</evidence>
<dbReference type="Proteomes" id="UP000198885">
    <property type="component" value="Unassembled WGS sequence"/>
</dbReference>
<organism evidence="6 7">
    <name type="scientific">Tranquillimonas rosea</name>
    <dbReference type="NCBI Taxonomy" id="641238"/>
    <lineage>
        <taxon>Bacteria</taxon>
        <taxon>Pseudomonadati</taxon>
        <taxon>Pseudomonadota</taxon>
        <taxon>Alphaproteobacteria</taxon>
        <taxon>Rhodobacterales</taxon>
        <taxon>Roseobacteraceae</taxon>
        <taxon>Tranquillimonas</taxon>
    </lineage>
</organism>
<accession>A0A1H9U784</accession>
<dbReference type="OrthoDB" id="9813368at2"/>
<dbReference type="InterPro" id="IPR000064">
    <property type="entry name" value="NLP_P60_dom"/>
</dbReference>
<dbReference type="PANTHER" id="PTHR47359:SF3">
    <property type="entry name" value="NLP_P60 DOMAIN-CONTAINING PROTEIN-RELATED"/>
    <property type="match status" value="1"/>
</dbReference>
<feature type="domain" description="NlpC/P60" evidence="5">
    <location>
        <begin position="152"/>
        <end position="275"/>
    </location>
</feature>
<keyword evidence="3 6" id="KW-0378">Hydrolase</keyword>
<gene>
    <name evidence="6" type="ORF">SAMN04490244_10571</name>
</gene>
<evidence type="ECO:0000313" key="7">
    <source>
        <dbReference type="Proteomes" id="UP000198885"/>
    </source>
</evidence>
<dbReference type="AlphaFoldDB" id="A0A1H9U784"/>
<dbReference type="SUPFAM" id="SSF54001">
    <property type="entry name" value="Cysteine proteinases"/>
    <property type="match status" value="1"/>
</dbReference>
<keyword evidence="2" id="KW-0645">Protease</keyword>